<gene>
    <name evidence="2" type="ORF">GCM10009546_28010</name>
</gene>
<evidence type="ECO:0000313" key="3">
    <source>
        <dbReference type="Proteomes" id="UP001501427"/>
    </source>
</evidence>
<sequence length="84" mass="9109">MLTTRVAARVCEGLGVDPQVGSDVHDHPRVVRLERVQRAEVARPAEPGDRSDTRTPRTVKTDRTGGVRIDRLVTGGLGGRPPTM</sequence>
<organism evidence="2 3">
    <name type="scientific">Actinomadura livida</name>
    <dbReference type="NCBI Taxonomy" id="79909"/>
    <lineage>
        <taxon>Bacteria</taxon>
        <taxon>Bacillati</taxon>
        <taxon>Actinomycetota</taxon>
        <taxon>Actinomycetes</taxon>
        <taxon>Streptosporangiales</taxon>
        <taxon>Thermomonosporaceae</taxon>
        <taxon>Actinomadura</taxon>
    </lineage>
</organism>
<comment type="caution">
    <text evidence="2">The sequence shown here is derived from an EMBL/GenBank/DDBJ whole genome shotgun (WGS) entry which is preliminary data.</text>
</comment>
<protein>
    <submittedName>
        <fullName evidence="2">Uncharacterized protein</fullName>
    </submittedName>
</protein>
<evidence type="ECO:0000256" key="1">
    <source>
        <dbReference type="SAM" id="MobiDB-lite"/>
    </source>
</evidence>
<accession>A0ABN1ED39</accession>
<reference evidence="2 3" key="1">
    <citation type="journal article" date="2019" name="Int. J. Syst. Evol. Microbiol.">
        <title>The Global Catalogue of Microorganisms (GCM) 10K type strain sequencing project: providing services to taxonomists for standard genome sequencing and annotation.</title>
        <authorList>
            <consortium name="The Broad Institute Genomics Platform"/>
            <consortium name="The Broad Institute Genome Sequencing Center for Infectious Disease"/>
            <person name="Wu L."/>
            <person name="Ma J."/>
        </authorList>
    </citation>
    <scope>NUCLEOTIDE SEQUENCE [LARGE SCALE GENOMIC DNA]</scope>
    <source>
        <strain evidence="2 3">JCM 10667</strain>
    </source>
</reference>
<proteinExistence type="predicted"/>
<evidence type="ECO:0000313" key="2">
    <source>
        <dbReference type="EMBL" id="GAA0564125.1"/>
    </source>
</evidence>
<feature type="region of interest" description="Disordered" evidence="1">
    <location>
        <begin position="38"/>
        <end position="65"/>
    </location>
</feature>
<dbReference type="EMBL" id="BAAAHD010000023">
    <property type="protein sequence ID" value="GAA0564125.1"/>
    <property type="molecule type" value="Genomic_DNA"/>
</dbReference>
<dbReference type="Proteomes" id="UP001501427">
    <property type="component" value="Unassembled WGS sequence"/>
</dbReference>
<keyword evidence="3" id="KW-1185">Reference proteome</keyword>
<name>A0ABN1ED39_9ACTN</name>